<dbReference type="AlphaFoldDB" id="A0A0W8E1N3"/>
<dbReference type="GO" id="GO:0005886">
    <property type="term" value="C:plasma membrane"/>
    <property type="evidence" value="ECO:0007669"/>
    <property type="project" value="UniProtKB-SubCell"/>
</dbReference>
<keyword evidence="3" id="KW-1003">Cell membrane</keyword>
<evidence type="ECO:0000256" key="4">
    <source>
        <dbReference type="ARBA" id="ARBA00022692"/>
    </source>
</evidence>
<evidence type="ECO:0000256" key="1">
    <source>
        <dbReference type="ARBA" id="ARBA00004651"/>
    </source>
</evidence>
<dbReference type="GO" id="GO:0055085">
    <property type="term" value="P:transmembrane transport"/>
    <property type="evidence" value="ECO:0007669"/>
    <property type="project" value="InterPro"/>
</dbReference>
<feature type="domain" description="ABC transmembrane type-1" evidence="8">
    <location>
        <begin position="1"/>
        <end position="141"/>
    </location>
</feature>
<accession>A0A0W8E1N3</accession>
<evidence type="ECO:0000256" key="2">
    <source>
        <dbReference type="ARBA" id="ARBA00022448"/>
    </source>
</evidence>
<keyword evidence="2" id="KW-0813">Transport</keyword>
<keyword evidence="4 7" id="KW-0812">Transmembrane</keyword>
<keyword evidence="6 7" id="KW-0472">Membrane</keyword>
<feature type="transmembrane region" description="Helical" evidence="7">
    <location>
        <begin position="122"/>
        <end position="141"/>
    </location>
</feature>
<evidence type="ECO:0000256" key="3">
    <source>
        <dbReference type="ARBA" id="ARBA00022475"/>
    </source>
</evidence>
<dbReference type="PANTHER" id="PTHR30151:SF38">
    <property type="entry name" value="ALIPHATIC SULFONATES TRANSPORT PERMEASE PROTEIN SSUC-RELATED"/>
    <property type="match status" value="1"/>
</dbReference>
<feature type="transmembrane region" description="Helical" evidence="7">
    <location>
        <begin position="28"/>
        <end position="50"/>
    </location>
</feature>
<protein>
    <submittedName>
        <fullName evidence="9">Abc-type nitrate/sulfonate/bicarbonate transport system, permease component</fullName>
    </submittedName>
</protein>
<evidence type="ECO:0000313" key="9">
    <source>
        <dbReference type="EMBL" id="KUG02546.1"/>
    </source>
</evidence>
<dbReference type="InterPro" id="IPR000515">
    <property type="entry name" value="MetI-like"/>
</dbReference>
<dbReference type="Gene3D" id="1.10.3720.10">
    <property type="entry name" value="MetI-like"/>
    <property type="match status" value="1"/>
</dbReference>
<evidence type="ECO:0000256" key="5">
    <source>
        <dbReference type="ARBA" id="ARBA00022989"/>
    </source>
</evidence>
<dbReference type="PANTHER" id="PTHR30151">
    <property type="entry name" value="ALKANE SULFONATE ABC TRANSPORTER-RELATED, MEMBRANE SUBUNIT"/>
    <property type="match status" value="1"/>
</dbReference>
<comment type="subcellular location">
    <subcellularLocation>
        <location evidence="1">Cell membrane</location>
        <topology evidence="1">Multi-pass membrane protein</topology>
    </subcellularLocation>
</comment>
<evidence type="ECO:0000256" key="6">
    <source>
        <dbReference type="ARBA" id="ARBA00023136"/>
    </source>
</evidence>
<feature type="transmembrane region" description="Helical" evidence="7">
    <location>
        <begin position="5"/>
        <end position="22"/>
    </location>
</feature>
<dbReference type="Pfam" id="PF00528">
    <property type="entry name" value="BPD_transp_1"/>
    <property type="match status" value="1"/>
</dbReference>
<dbReference type="EMBL" id="LNQE01001918">
    <property type="protein sequence ID" value="KUG02546.1"/>
    <property type="molecule type" value="Genomic_DNA"/>
</dbReference>
<sequence>MVIQAVPVISWLSLVIFAWGIGWKGPVFITFLSLLPVSILTTVAGVRNLDKDILEMARLYKVPRSRVLRDIYLGSLLPFIAAILDVSIGQAWKVILVAEYLSGGSGLGVEILRMRMNIDFPGVWALTLIAVLLGIITERIIKLGLGRLSRQWTIV</sequence>
<keyword evidence="5 7" id="KW-1133">Transmembrane helix</keyword>
<dbReference type="InterPro" id="IPR035906">
    <property type="entry name" value="MetI-like_sf"/>
</dbReference>
<gene>
    <name evidence="9" type="ORF">ASZ90_020178</name>
</gene>
<proteinExistence type="predicted"/>
<feature type="transmembrane region" description="Helical" evidence="7">
    <location>
        <begin position="71"/>
        <end position="92"/>
    </location>
</feature>
<evidence type="ECO:0000259" key="8">
    <source>
        <dbReference type="PROSITE" id="PS50928"/>
    </source>
</evidence>
<reference evidence="9" key="1">
    <citation type="journal article" date="2015" name="Proc. Natl. Acad. Sci. U.S.A.">
        <title>Networks of energetic and metabolic interactions define dynamics in microbial communities.</title>
        <authorList>
            <person name="Embree M."/>
            <person name="Liu J.K."/>
            <person name="Al-Bassam M.M."/>
            <person name="Zengler K."/>
        </authorList>
    </citation>
    <scope>NUCLEOTIDE SEQUENCE</scope>
</reference>
<evidence type="ECO:0000256" key="7">
    <source>
        <dbReference type="SAM" id="Phobius"/>
    </source>
</evidence>
<organism evidence="9">
    <name type="scientific">hydrocarbon metagenome</name>
    <dbReference type="NCBI Taxonomy" id="938273"/>
    <lineage>
        <taxon>unclassified sequences</taxon>
        <taxon>metagenomes</taxon>
        <taxon>ecological metagenomes</taxon>
    </lineage>
</organism>
<dbReference type="CDD" id="cd06261">
    <property type="entry name" value="TM_PBP2"/>
    <property type="match status" value="1"/>
</dbReference>
<comment type="caution">
    <text evidence="9">The sequence shown here is derived from an EMBL/GenBank/DDBJ whole genome shotgun (WGS) entry which is preliminary data.</text>
</comment>
<dbReference type="SUPFAM" id="SSF161098">
    <property type="entry name" value="MetI-like"/>
    <property type="match status" value="1"/>
</dbReference>
<name>A0A0W8E1N3_9ZZZZ</name>
<dbReference type="PROSITE" id="PS50928">
    <property type="entry name" value="ABC_TM1"/>
    <property type="match status" value="1"/>
</dbReference>